<name>A0A401TWX7_CHIPU</name>
<reference evidence="2 3" key="1">
    <citation type="journal article" date="2018" name="Nat. Ecol. Evol.">
        <title>Shark genomes provide insights into elasmobranch evolution and the origin of vertebrates.</title>
        <authorList>
            <person name="Hara Y"/>
            <person name="Yamaguchi K"/>
            <person name="Onimaru K"/>
            <person name="Kadota M"/>
            <person name="Koyanagi M"/>
            <person name="Keeley SD"/>
            <person name="Tatsumi K"/>
            <person name="Tanaka K"/>
            <person name="Motone F"/>
            <person name="Kageyama Y"/>
            <person name="Nozu R"/>
            <person name="Adachi N"/>
            <person name="Nishimura O"/>
            <person name="Nakagawa R"/>
            <person name="Tanegashima C"/>
            <person name="Kiyatake I"/>
            <person name="Matsumoto R"/>
            <person name="Murakumo K"/>
            <person name="Nishida K"/>
            <person name="Terakita A"/>
            <person name="Kuratani S"/>
            <person name="Sato K"/>
            <person name="Hyodo S Kuraku.S."/>
        </authorList>
    </citation>
    <scope>NUCLEOTIDE SEQUENCE [LARGE SCALE GENOMIC DNA]</scope>
</reference>
<dbReference type="EMBL" id="BEZZ01205861">
    <property type="protein sequence ID" value="GCC47161.1"/>
    <property type="molecule type" value="Genomic_DNA"/>
</dbReference>
<keyword evidence="3" id="KW-1185">Reference proteome</keyword>
<gene>
    <name evidence="2" type="ORF">chiPu_0031278</name>
</gene>
<feature type="region of interest" description="Disordered" evidence="1">
    <location>
        <begin position="1"/>
        <end position="22"/>
    </location>
</feature>
<evidence type="ECO:0000313" key="2">
    <source>
        <dbReference type="EMBL" id="GCC47161.1"/>
    </source>
</evidence>
<proteinExistence type="predicted"/>
<comment type="caution">
    <text evidence="2">The sequence shown here is derived from an EMBL/GenBank/DDBJ whole genome shotgun (WGS) entry which is preliminary data.</text>
</comment>
<sequence length="84" mass="9862">MHGRCALGSESETHSNPGSRDRVYTRAPFAMLQSGWRPDDPLDAQREWWFRQKKDIYEKACILVLQAHVRIASKVQLYMQDKQK</sequence>
<organism evidence="2 3">
    <name type="scientific">Chiloscyllium punctatum</name>
    <name type="common">Brownbanded bambooshark</name>
    <name type="synonym">Hemiscyllium punctatum</name>
    <dbReference type="NCBI Taxonomy" id="137246"/>
    <lineage>
        <taxon>Eukaryota</taxon>
        <taxon>Metazoa</taxon>
        <taxon>Chordata</taxon>
        <taxon>Craniata</taxon>
        <taxon>Vertebrata</taxon>
        <taxon>Chondrichthyes</taxon>
        <taxon>Elasmobranchii</taxon>
        <taxon>Galeomorphii</taxon>
        <taxon>Galeoidea</taxon>
        <taxon>Orectolobiformes</taxon>
        <taxon>Hemiscylliidae</taxon>
        <taxon>Chiloscyllium</taxon>
    </lineage>
</organism>
<accession>A0A401TWX7</accession>
<evidence type="ECO:0000256" key="1">
    <source>
        <dbReference type="SAM" id="MobiDB-lite"/>
    </source>
</evidence>
<evidence type="ECO:0000313" key="3">
    <source>
        <dbReference type="Proteomes" id="UP000287033"/>
    </source>
</evidence>
<dbReference type="Proteomes" id="UP000287033">
    <property type="component" value="Unassembled WGS sequence"/>
</dbReference>
<protein>
    <submittedName>
        <fullName evidence="2">Uncharacterized protein</fullName>
    </submittedName>
</protein>
<dbReference type="AlphaFoldDB" id="A0A401TWX7"/>